<proteinExistence type="predicted"/>
<dbReference type="AlphaFoldDB" id="Q3AT48"/>
<evidence type="ECO:0000259" key="1">
    <source>
        <dbReference type="SMART" id="SM01321"/>
    </source>
</evidence>
<name>Q3AT48_CHLCH</name>
<dbReference type="eggNOG" id="COG1943">
    <property type="taxonomic scope" value="Bacteria"/>
</dbReference>
<dbReference type="GO" id="GO:0006313">
    <property type="term" value="P:DNA transposition"/>
    <property type="evidence" value="ECO:0007669"/>
    <property type="project" value="InterPro"/>
</dbReference>
<dbReference type="Gene3D" id="3.30.70.1290">
    <property type="entry name" value="Transposase IS200-like"/>
    <property type="match status" value="1"/>
</dbReference>
<dbReference type="InterPro" id="IPR052715">
    <property type="entry name" value="RAYT_transposase"/>
</dbReference>
<dbReference type="InterPro" id="IPR002686">
    <property type="entry name" value="Transposase_17"/>
</dbReference>
<dbReference type="SMART" id="SM01321">
    <property type="entry name" value="Y1_Tnp"/>
    <property type="match status" value="1"/>
</dbReference>
<dbReference type="PANTHER" id="PTHR36966">
    <property type="entry name" value="REP-ASSOCIATED TYROSINE TRANSPOSASE"/>
    <property type="match status" value="1"/>
</dbReference>
<sequence length="177" mass="21181">MSIWMLHHKHHRHSIRLPEYDYSTCGAYFITICTQNRACWFGEIIDGEMILNNVGKMVKDEWLKTEQLRTNVQCGTFVVMPNHLHGIIVINETVGAIHELPLKMSQKQRRNMILPKIIGRFKMQSSKQFNQLHNTPGQQFWQRNYYEHIIRNEQDYHRIHDYIVNNPLKWECDSLHP</sequence>
<dbReference type="EMBL" id="CP000108">
    <property type="protein sequence ID" value="ABB27827.1"/>
    <property type="molecule type" value="Genomic_DNA"/>
</dbReference>
<dbReference type="GO" id="GO:0043565">
    <property type="term" value="F:sequence-specific DNA binding"/>
    <property type="evidence" value="ECO:0007669"/>
    <property type="project" value="TreeGrafter"/>
</dbReference>
<dbReference type="KEGG" id="cch:Cag_0554"/>
<accession>Q3AT48</accession>
<protein>
    <recommendedName>
        <fullName evidence="1">Transposase IS200-like domain-containing protein</fullName>
    </recommendedName>
</protein>
<reference evidence="2" key="1">
    <citation type="submission" date="2005-08" db="EMBL/GenBank/DDBJ databases">
        <title>Complete sequence of Chlorobium chlorochromatii CaD3.</title>
        <authorList>
            <person name="Copeland A."/>
            <person name="Lucas S."/>
            <person name="Lapidus A."/>
            <person name="Barry K."/>
            <person name="Detter J.C."/>
            <person name="Glavina T."/>
            <person name="Hammon N."/>
            <person name="Israni S."/>
            <person name="Pitluck S."/>
            <person name="Bryant D."/>
            <person name="Schmutz J."/>
            <person name="Larimer F."/>
            <person name="Land M."/>
            <person name="Kyrpides N."/>
            <person name="Ivanova N."/>
            <person name="Richardson P."/>
        </authorList>
    </citation>
    <scope>NUCLEOTIDE SEQUENCE [LARGE SCALE GENOMIC DNA]</scope>
    <source>
        <strain evidence="2">CaD3</strain>
    </source>
</reference>
<dbReference type="HOGENOM" id="CLU_101329_0_0_10"/>
<dbReference type="SUPFAM" id="SSF143422">
    <property type="entry name" value="Transposase IS200-like"/>
    <property type="match status" value="1"/>
</dbReference>
<dbReference type="PANTHER" id="PTHR36966:SF1">
    <property type="entry name" value="REP-ASSOCIATED TYROSINE TRANSPOSASE"/>
    <property type="match status" value="1"/>
</dbReference>
<dbReference type="STRING" id="340177.Cag_0554"/>
<organism evidence="2">
    <name type="scientific">Chlorobium chlorochromatii (strain CaD3)</name>
    <dbReference type="NCBI Taxonomy" id="340177"/>
    <lineage>
        <taxon>Bacteria</taxon>
        <taxon>Pseudomonadati</taxon>
        <taxon>Chlorobiota</taxon>
        <taxon>Chlorobiia</taxon>
        <taxon>Chlorobiales</taxon>
        <taxon>Chlorobiaceae</taxon>
        <taxon>Chlorobium/Pelodictyon group</taxon>
        <taxon>Chlorobium</taxon>
    </lineage>
</organism>
<gene>
    <name evidence="2" type="ordered locus">Cag_0554</name>
</gene>
<dbReference type="InterPro" id="IPR036515">
    <property type="entry name" value="Transposase_17_sf"/>
</dbReference>
<feature type="domain" description="Transposase IS200-like" evidence="1">
    <location>
        <begin position="23"/>
        <end position="166"/>
    </location>
</feature>
<evidence type="ECO:0000313" key="2">
    <source>
        <dbReference type="EMBL" id="ABB27827.1"/>
    </source>
</evidence>
<dbReference type="GO" id="GO:0004803">
    <property type="term" value="F:transposase activity"/>
    <property type="evidence" value="ECO:0007669"/>
    <property type="project" value="InterPro"/>
</dbReference>